<proteinExistence type="predicted"/>
<evidence type="ECO:0000313" key="3">
    <source>
        <dbReference type="Proteomes" id="UP000271098"/>
    </source>
</evidence>
<reference evidence="4" key="1">
    <citation type="submission" date="2016-06" db="UniProtKB">
        <authorList>
            <consortium name="WormBaseParasite"/>
        </authorList>
    </citation>
    <scope>IDENTIFICATION</scope>
</reference>
<dbReference type="Proteomes" id="UP000271098">
    <property type="component" value="Unassembled WGS sequence"/>
</dbReference>
<dbReference type="EMBL" id="UYRT01101021">
    <property type="protein sequence ID" value="VDN42786.1"/>
    <property type="molecule type" value="Genomic_DNA"/>
</dbReference>
<evidence type="ECO:0000256" key="1">
    <source>
        <dbReference type="SAM" id="MobiDB-lite"/>
    </source>
</evidence>
<gene>
    <name evidence="2" type="ORF">GPUH_LOCUS24400</name>
</gene>
<reference evidence="2 3" key="2">
    <citation type="submission" date="2018-11" db="EMBL/GenBank/DDBJ databases">
        <authorList>
            <consortium name="Pathogen Informatics"/>
        </authorList>
    </citation>
    <scope>NUCLEOTIDE SEQUENCE [LARGE SCALE GENOMIC DNA]</scope>
</reference>
<keyword evidence="3" id="KW-1185">Reference proteome</keyword>
<evidence type="ECO:0000313" key="2">
    <source>
        <dbReference type="EMBL" id="VDN42786.1"/>
    </source>
</evidence>
<protein>
    <submittedName>
        <fullName evidence="4">Uma2 domain-containing protein</fullName>
    </submittedName>
</protein>
<feature type="region of interest" description="Disordered" evidence="1">
    <location>
        <begin position="96"/>
        <end position="121"/>
    </location>
</feature>
<evidence type="ECO:0000313" key="4">
    <source>
        <dbReference type="WBParaSite" id="GPUH_0002443101-mRNA-1"/>
    </source>
</evidence>
<dbReference type="OrthoDB" id="2020972at2759"/>
<sequence length="121" mass="14114">MPFLHESLLLEREEGLSEEEKLEARMLYEREKHIYKNGDFDFWTLRNDGHAYEFEGPRMPFPRMWPAPLQQYQGTVPIRQTPVAMILERAVGNWHNPENLDRSDQSPAGSAVQIITDRGTS</sequence>
<name>A0A183ETW0_9BILA</name>
<organism evidence="4">
    <name type="scientific">Gongylonema pulchrum</name>
    <dbReference type="NCBI Taxonomy" id="637853"/>
    <lineage>
        <taxon>Eukaryota</taxon>
        <taxon>Metazoa</taxon>
        <taxon>Ecdysozoa</taxon>
        <taxon>Nematoda</taxon>
        <taxon>Chromadorea</taxon>
        <taxon>Rhabditida</taxon>
        <taxon>Spirurina</taxon>
        <taxon>Spiruromorpha</taxon>
        <taxon>Spiruroidea</taxon>
        <taxon>Gongylonematidae</taxon>
        <taxon>Gongylonema</taxon>
    </lineage>
</organism>
<dbReference type="AlphaFoldDB" id="A0A183ETW0"/>
<dbReference type="WBParaSite" id="GPUH_0002443101-mRNA-1">
    <property type="protein sequence ID" value="GPUH_0002443101-mRNA-1"/>
    <property type="gene ID" value="GPUH_0002443101"/>
</dbReference>
<accession>A0A183ETW0</accession>